<organism evidence="1 2">
    <name type="scientific">Eubacterium ventriosum ATCC 27560</name>
    <dbReference type="NCBI Taxonomy" id="411463"/>
    <lineage>
        <taxon>Bacteria</taxon>
        <taxon>Bacillati</taxon>
        <taxon>Bacillota</taxon>
        <taxon>Clostridia</taxon>
        <taxon>Eubacteriales</taxon>
        <taxon>Eubacteriaceae</taxon>
        <taxon>Eubacterium</taxon>
    </lineage>
</organism>
<dbReference type="EMBL" id="AAVL02000021">
    <property type="protein sequence ID" value="EDM52563.1"/>
    <property type="molecule type" value="Genomic_DNA"/>
</dbReference>
<evidence type="ECO:0000313" key="2">
    <source>
        <dbReference type="Proteomes" id="UP000006000"/>
    </source>
</evidence>
<reference evidence="1 2" key="2">
    <citation type="submission" date="2007-04" db="EMBL/GenBank/DDBJ databases">
        <title>Draft genome sequence of Eubacterium ventriosum (ATCC 27560).</title>
        <authorList>
            <person name="Sudarsanam P."/>
            <person name="Ley R."/>
            <person name="Guruge J."/>
            <person name="Turnbaugh P.J."/>
            <person name="Mahowald M."/>
            <person name="Liep D."/>
            <person name="Gordon J."/>
        </authorList>
    </citation>
    <scope>NUCLEOTIDE SEQUENCE [LARGE SCALE GENOMIC DNA]</scope>
    <source>
        <strain evidence="1 2">ATCC 27560</strain>
    </source>
</reference>
<protein>
    <submittedName>
        <fullName evidence="1">Uncharacterized protein</fullName>
    </submittedName>
</protein>
<gene>
    <name evidence="1" type="ORF">EUBVEN_00143</name>
</gene>
<comment type="caution">
    <text evidence="1">The sequence shown here is derived from an EMBL/GenBank/DDBJ whole genome shotgun (WGS) entry which is preliminary data.</text>
</comment>
<reference evidence="1 2" key="1">
    <citation type="submission" date="2007-03" db="EMBL/GenBank/DDBJ databases">
        <authorList>
            <person name="Fulton L."/>
            <person name="Clifton S."/>
            <person name="Fulton B."/>
            <person name="Xu J."/>
            <person name="Minx P."/>
            <person name="Pepin K.H."/>
            <person name="Johnson M."/>
            <person name="Thiruvilangam P."/>
            <person name="Bhonagiri V."/>
            <person name="Nash W.E."/>
            <person name="Mardis E.R."/>
            <person name="Wilson R.K."/>
        </authorList>
    </citation>
    <scope>NUCLEOTIDE SEQUENCE [LARGE SCALE GENOMIC DNA]</scope>
    <source>
        <strain evidence="1 2">ATCC 27560</strain>
    </source>
</reference>
<name>A5Z398_9FIRM</name>
<proteinExistence type="predicted"/>
<dbReference type="AlphaFoldDB" id="A5Z398"/>
<evidence type="ECO:0000313" key="1">
    <source>
        <dbReference type="EMBL" id="EDM52563.1"/>
    </source>
</evidence>
<dbReference type="HOGENOM" id="CLU_3200003_0_0_9"/>
<sequence length="45" mass="5280">MCCISVKISLLLCKRIPIIFLSIKRSIFSFLNHHFFTAFIFICTI</sequence>
<dbReference type="Proteomes" id="UP000006000">
    <property type="component" value="Unassembled WGS sequence"/>
</dbReference>
<accession>A5Z398</accession>